<dbReference type="EMBL" id="CP006650">
    <property type="protein sequence ID" value="AGT08332.1"/>
    <property type="molecule type" value="Genomic_DNA"/>
</dbReference>
<dbReference type="Proteomes" id="UP000015480">
    <property type="component" value="Chromosome"/>
</dbReference>
<dbReference type="HOGENOM" id="CLU_2975157_0_0_5"/>
<name>S5XT50_PARAH</name>
<organism evidence="1 2">
    <name type="scientific">Paracoccus aminophilus JCM 7686</name>
    <dbReference type="NCBI Taxonomy" id="1367847"/>
    <lineage>
        <taxon>Bacteria</taxon>
        <taxon>Pseudomonadati</taxon>
        <taxon>Pseudomonadota</taxon>
        <taxon>Alphaproteobacteria</taxon>
        <taxon>Rhodobacterales</taxon>
        <taxon>Paracoccaceae</taxon>
        <taxon>Paracoccus</taxon>
    </lineage>
</organism>
<dbReference type="STRING" id="1367847.JCM7686_1226"/>
<gene>
    <name evidence="1" type="ORF">JCM7686_1226</name>
</gene>
<sequence>MHIPTVLSVRDLAMPEADAGLEPETLTARAIAILKDTSRNHASRVNAALRLLRKAGAA</sequence>
<protein>
    <submittedName>
        <fullName evidence="1">Uncharacterized protein</fullName>
    </submittedName>
</protein>
<dbReference type="RefSeq" id="WP_020949970.1">
    <property type="nucleotide sequence ID" value="NC_022041.1"/>
</dbReference>
<evidence type="ECO:0000313" key="1">
    <source>
        <dbReference type="EMBL" id="AGT08332.1"/>
    </source>
</evidence>
<keyword evidence="2" id="KW-1185">Reference proteome</keyword>
<dbReference type="AlphaFoldDB" id="S5XT50"/>
<evidence type="ECO:0000313" key="2">
    <source>
        <dbReference type="Proteomes" id="UP000015480"/>
    </source>
</evidence>
<reference evidence="1 2" key="1">
    <citation type="journal article" date="2014" name="BMC Genomics">
        <title>Architecture and functions of a multipartite genome of the methylotrophic bacterium Paracoccus aminophilus JCM 7686, containing primary and secondary chromids.</title>
        <authorList>
            <person name="Dziewit L."/>
            <person name="Czarnecki J."/>
            <person name="Wibberg D."/>
            <person name="Radlinska M."/>
            <person name="Mrozek P."/>
            <person name="Szymczak M."/>
            <person name="Schluter A."/>
            <person name="Puhler A."/>
            <person name="Bartosik D."/>
        </authorList>
    </citation>
    <scope>NUCLEOTIDE SEQUENCE [LARGE SCALE GENOMIC DNA]</scope>
    <source>
        <strain evidence="1">JCM 7686</strain>
    </source>
</reference>
<dbReference type="PATRIC" id="fig|1367847.3.peg.1199"/>
<accession>S5XT50</accession>
<proteinExistence type="predicted"/>
<dbReference type="KEGG" id="pami:JCM7686_1226"/>